<dbReference type="SUPFAM" id="SSF51735">
    <property type="entry name" value="NAD(P)-binding Rossmann-fold domains"/>
    <property type="match status" value="1"/>
</dbReference>
<keyword evidence="1" id="KW-0813">Transport</keyword>
<feature type="domain" description="RCK N-terminal" evidence="3">
    <location>
        <begin position="1"/>
        <end position="118"/>
    </location>
</feature>
<feature type="domain" description="RCK C-terminal" evidence="4">
    <location>
        <begin position="134"/>
        <end position="211"/>
    </location>
</feature>
<protein>
    <submittedName>
        <fullName evidence="5">TrkA family potassium uptake protein</fullName>
    </submittedName>
</protein>
<dbReference type="GO" id="GO:0008324">
    <property type="term" value="F:monoatomic cation transmembrane transporter activity"/>
    <property type="evidence" value="ECO:0007669"/>
    <property type="project" value="InterPro"/>
</dbReference>
<proteinExistence type="predicted"/>
<keyword evidence="2" id="KW-0406">Ion transport</keyword>
<dbReference type="PROSITE" id="PS51202">
    <property type="entry name" value="RCK_C"/>
    <property type="match status" value="1"/>
</dbReference>
<dbReference type="InterPro" id="IPR036291">
    <property type="entry name" value="NAD(P)-bd_dom_sf"/>
</dbReference>
<dbReference type="EMBL" id="DRUB01000186">
    <property type="protein sequence ID" value="HHR97023.1"/>
    <property type="molecule type" value="Genomic_DNA"/>
</dbReference>
<dbReference type="InterPro" id="IPR006037">
    <property type="entry name" value="RCK_C"/>
</dbReference>
<sequence>MKILIVGFSREFIQLITELIKSGMDVVVVDGDSSRVEALRRELDIATFVGDLLDLDLYKEIGMQRADIVIATHTNDLINMVVCSYAKHLGVPRIIAVVNDDKIASVLKELNLATEIVIKPSELSAILKERLYNIKKIDIAQNQSLVFLDSILHMNLIDKSIEDLTKNESTVIFIIDKENKIIYPNKEYRIQRGDKIFILTSPSNIQHIISL</sequence>
<dbReference type="InterPro" id="IPR036721">
    <property type="entry name" value="RCK_C_sf"/>
</dbReference>
<dbReference type="GO" id="GO:0006813">
    <property type="term" value="P:potassium ion transport"/>
    <property type="evidence" value="ECO:0007669"/>
    <property type="project" value="InterPro"/>
</dbReference>
<evidence type="ECO:0000259" key="4">
    <source>
        <dbReference type="PROSITE" id="PS51202"/>
    </source>
</evidence>
<dbReference type="AlphaFoldDB" id="A0A7C5UUH7"/>
<dbReference type="InterPro" id="IPR003148">
    <property type="entry name" value="RCK_N"/>
</dbReference>
<dbReference type="InterPro" id="IPR050721">
    <property type="entry name" value="Trk_Ktr_HKT_K-transport"/>
</dbReference>
<evidence type="ECO:0000313" key="5">
    <source>
        <dbReference type="EMBL" id="HHR97023.1"/>
    </source>
</evidence>
<dbReference type="PROSITE" id="PS51201">
    <property type="entry name" value="RCK_N"/>
    <property type="match status" value="1"/>
</dbReference>
<dbReference type="Pfam" id="PF02254">
    <property type="entry name" value="TrkA_N"/>
    <property type="match status" value="1"/>
</dbReference>
<dbReference type="PANTHER" id="PTHR43833:SF5">
    <property type="entry name" value="TRK SYSTEM POTASSIUM UPTAKE PROTEIN TRKA"/>
    <property type="match status" value="1"/>
</dbReference>
<gene>
    <name evidence="5" type="ORF">ENL47_09590</name>
</gene>
<evidence type="ECO:0000256" key="1">
    <source>
        <dbReference type="ARBA" id="ARBA00022448"/>
    </source>
</evidence>
<comment type="caution">
    <text evidence="5">The sequence shown here is derived from an EMBL/GenBank/DDBJ whole genome shotgun (WGS) entry which is preliminary data.</text>
</comment>
<name>A0A7C5UUH7_9CREN</name>
<organism evidence="5">
    <name type="scientific">Ignisphaera aggregans</name>
    <dbReference type="NCBI Taxonomy" id="334771"/>
    <lineage>
        <taxon>Archaea</taxon>
        <taxon>Thermoproteota</taxon>
        <taxon>Thermoprotei</taxon>
        <taxon>Desulfurococcales</taxon>
        <taxon>Desulfurococcaceae</taxon>
        <taxon>Ignisphaera</taxon>
    </lineage>
</organism>
<accession>A0A7C5UUH7</accession>
<dbReference type="Pfam" id="PF02080">
    <property type="entry name" value="TrkA_C"/>
    <property type="match status" value="1"/>
</dbReference>
<dbReference type="Gene3D" id="3.40.50.720">
    <property type="entry name" value="NAD(P)-binding Rossmann-like Domain"/>
    <property type="match status" value="1"/>
</dbReference>
<dbReference type="Gene3D" id="3.30.70.1450">
    <property type="entry name" value="Regulator of K+ conductance, C-terminal domain"/>
    <property type="match status" value="1"/>
</dbReference>
<dbReference type="PANTHER" id="PTHR43833">
    <property type="entry name" value="POTASSIUM CHANNEL PROTEIN 2-RELATED-RELATED"/>
    <property type="match status" value="1"/>
</dbReference>
<reference evidence="5" key="1">
    <citation type="journal article" date="2020" name="mSystems">
        <title>Genome- and Community-Level Interaction Insights into Carbon Utilization and Element Cycling Functions of Hydrothermarchaeota in Hydrothermal Sediment.</title>
        <authorList>
            <person name="Zhou Z."/>
            <person name="Liu Y."/>
            <person name="Xu W."/>
            <person name="Pan J."/>
            <person name="Luo Z.H."/>
            <person name="Li M."/>
        </authorList>
    </citation>
    <scope>NUCLEOTIDE SEQUENCE [LARGE SCALE GENOMIC DNA]</scope>
    <source>
        <strain evidence="5">SpSt-1</strain>
    </source>
</reference>
<evidence type="ECO:0000259" key="3">
    <source>
        <dbReference type="PROSITE" id="PS51201"/>
    </source>
</evidence>
<evidence type="ECO:0000256" key="2">
    <source>
        <dbReference type="ARBA" id="ARBA00023065"/>
    </source>
</evidence>
<dbReference type="SUPFAM" id="SSF116726">
    <property type="entry name" value="TrkA C-terminal domain-like"/>
    <property type="match status" value="1"/>
</dbReference>